<dbReference type="Gene3D" id="1.10.630.10">
    <property type="entry name" value="Cytochrome P450"/>
    <property type="match status" value="1"/>
</dbReference>
<name>A0A7I9Z4L2_9MYCO</name>
<evidence type="ECO:0000256" key="3">
    <source>
        <dbReference type="ARBA" id="ARBA00022617"/>
    </source>
</evidence>
<evidence type="ECO:0000256" key="6">
    <source>
        <dbReference type="ARBA" id="ARBA00023004"/>
    </source>
</evidence>
<sequence>MPLGPKQFERDLAGAPDPTVERVRLDGADYHRDPYDLFREFTSAGEVHPIQFPAIHAWLVTGHDAARAACTDPRLGKDHGRANPYFLAHGSIMPEPQHSQLQVHLLHVDGERHQRMRQLVASPLSARRTESLRVQIRSDVNDLIDKFPDPRTGPVTVDLVADFTAPLPLLALARAIGLPPALRDKFDRAWGTVVAPVGPQHPERPLYEQRLHELQNYIAEIVTTVGSSDDDRSILAAVIRASDAGVITTHERDSMIFQLLVAGQDPVSAQLQLCLLDLFSDPDLVTRLRRYPADLPRAVEELLRHDSAFSLTTWRFLDQPADLFGTQVPAGDSVIVALGAANRDPRVFADPDKVDIDRDPNPHLAFGFGAHACPGAALARIEICEALHALLTRLPGLDIPVRRDDLQWSPAPLTRAVASLPATYSRKLDRL</sequence>
<dbReference type="PANTHER" id="PTHR46696:SF1">
    <property type="entry name" value="CYTOCHROME P450 YJIB-RELATED"/>
    <property type="match status" value="1"/>
</dbReference>
<dbReference type="GO" id="GO:0020037">
    <property type="term" value="F:heme binding"/>
    <property type="evidence" value="ECO:0007669"/>
    <property type="project" value="InterPro"/>
</dbReference>
<keyword evidence="5 8" id="KW-0560">Oxidoreductase</keyword>
<dbReference type="PANTHER" id="PTHR46696">
    <property type="entry name" value="P450, PUTATIVE (EUROFUNG)-RELATED"/>
    <property type="match status" value="1"/>
</dbReference>
<accession>A0A7I9Z4L2</accession>
<evidence type="ECO:0000313" key="10">
    <source>
        <dbReference type="Proteomes" id="UP000465301"/>
    </source>
</evidence>
<dbReference type="PRINTS" id="PR00359">
    <property type="entry name" value="BP450"/>
</dbReference>
<evidence type="ECO:0000256" key="4">
    <source>
        <dbReference type="ARBA" id="ARBA00022723"/>
    </source>
</evidence>
<dbReference type="GO" id="GO:0005506">
    <property type="term" value="F:iron ion binding"/>
    <property type="evidence" value="ECO:0007669"/>
    <property type="project" value="InterPro"/>
</dbReference>
<dbReference type="Pfam" id="PF00067">
    <property type="entry name" value="p450"/>
    <property type="match status" value="1"/>
</dbReference>
<dbReference type="PROSITE" id="PS00086">
    <property type="entry name" value="CYTOCHROME_P450"/>
    <property type="match status" value="1"/>
</dbReference>
<dbReference type="SUPFAM" id="SSF48264">
    <property type="entry name" value="Cytochrome P450"/>
    <property type="match status" value="1"/>
</dbReference>
<organism evidence="9 10">
    <name type="scientific">Mycobacterium timonense</name>
    <dbReference type="NCBI Taxonomy" id="701043"/>
    <lineage>
        <taxon>Bacteria</taxon>
        <taxon>Bacillati</taxon>
        <taxon>Actinomycetota</taxon>
        <taxon>Actinomycetes</taxon>
        <taxon>Mycobacteriales</taxon>
        <taxon>Mycobacteriaceae</taxon>
        <taxon>Mycobacterium</taxon>
        <taxon>Mycobacterium avium complex (MAC)</taxon>
    </lineage>
</organism>
<proteinExistence type="inferred from homology"/>
<keyword evidence="4 8" id="KW-0479">Metal-binding</keyword>
<evidence type="ECO:0000256" key="8">
    <source>
        <dbReference type="RuleBase" id="RU000461"/>
    </source>
</evidence>
<reference evidence="9 10" key="1">
    <citation type="journal article" date="2019" name="Emerg. Microbes Infect.">
        <title>Comprehensive subspecies identification of 175 nontuberculous mycobacteria species based on 7547 genomic profiles.</title>
        <authorList>
            <person name="Matsumoto Y."/>
            <person name="Kinjo T."/>
            <person name="Motooka D."/>
            <person name="Nabeya D."/>
            <person name="Jung N."/>
            <person name="Uechi K."/>
            <person name="Horii T."/>
            <person name="Iida T."/>
            <person name="Fujita J."/>
            <person name="Nakamura S."/>
        </authorList>
    </citation>
    <scope>NUCLEOTIDE SEQUENCE [LARGE SCALE GENOMIC DNA]</scope>
    <source>
        <strain evidence="9 10">JCM 30726</strain>
    </source>
</reference>
<protein>
    <submittedName>
        <fullName evidence="9">Polyketide biosynthesis cytochrome P450 PksS</fullName>
    </submittedName>
</protein>
<comment type="similarity">
    <text evidence="2 8">Belongs to the cytochrome P450 family.</text>
</comment>
<evidence type="ECO:0000256" key="5">
    <source>
        <dbReference type="ARBA" id="ARBA00023002"/>
    </source>
</evidence>
<keyword evidence="6 8" id="KW-0408">Iron</keyword>
<dbReference type="InterPro" id="IPR002397">
    <property type="entry name" value="Cyt_P450_B"/>
</dbReference>
<dbReference type="AlphaFoldDB" id="A0A7I9Z4L2"/>
<dbReference type="GO" id="GO:0016705">
    <property type="term" value="F:oxidoreductase activity, acting on paired donors, with incorporation or reduction of molecular oxygen"/>
    <property type="evidence" value="ECO:0007669"/>
    <property type="project" value="InterPro"/>
</dbReference>
<dbReference type="EMBL" id="BLLA01000001">
    <property type="protein sequence ID" value="GFG95900.1"/>
    <property type="molecule type" value="Genomic_DNA"/>
</dbReference>
<evidence type="ECO:0000256" key="7">
    <source>
        <dbReference type="ARBA" id="ARBA00023033"/>
    </source>
</evidence>
<evidence type="ECO:0000256" key="2">
    <source>
        <dbReference type="ARBA" id="ARBA00010617"/>
    </source>
</evidence>
<keyword evidence="3 8" id="KW-0349">Heme</keyword>
<keyword evidence="10" id="KW-1185">Reference proteome</keyword>
<keyword evidence="7 8" id="KW-0503">Monooxygenase</keyword>
<evidence type="ECO:0000313" key="9">
    <source>
        <dbReference type="EMBL" id="GFG95900.1"/>
    </source>
</evidence>
<dbReference type="FunFam" id="1.10.630.10:FF:000018">
    <property type="entry name" value="Cytochrome P450 monooxygenase"/>
    <property type="match status" value="1"/>
</dbReference>
<evidence type="ECO:0000256" key="1">
    <source>
        <dbReference type="ARBA" id="ARBA00001971"/>
    </source>
</evidence>
<gene>
    <name evidence="9" type="primary">pksS</name>
    <name evidence="9" type="ORF">MTIM_17790</name>
</gene>
<comment type="caution">
    <text evidence="9">The sequence shown here is derived from an EMBL/GenBank/DDBJ whole genome shotgun (WGS) entry which is preliminary data.</text>
</comment>
<dbReference type="GO" id="GO:0004497">
    <property type="term" value="F:monooxygenase activity"/>
    <property type="evidence" value="ECO:0007669"/>
    <property type="project" value="UniProtKB-KW"/>
</dbReference>
<dbReference type="Proteomes" id="UP000465301">
    <property type="component" value="Unassembled WGS sequence"/>
</dbReference>
<comment type="cofactor">
    <cofactor evidence="1">
        <name>heme</name>
        <dbReference type="ChEBI" id="CHEBI:30413"/>
    </cofactor>
</comment>
<dbReference type="InterPro" id="IPR017972">
    <property type="entry name" value="Cyt_P450_CS"/>
</dbReference>
<dbReference type="InterPro" id="IPR001128">
    <property type="entry name" value="Cyt_P450"/>
</dbReference>
<dbReference type="InterPro" id="IPR036396">
    <property type="entry name" value="Cyt_P450_sf"/>
</dbReference>